<reference evidence="2" key="1">
    <citation type="submission" date="2022-11" db="UniProtKB">
        <authorList>
            <consortium name="WormBaseParasite"/>
        </authorList>
    </citation>
    <scope>IDENTIFICATION</scope>
</reference>
<proteinExistence type="predicted"/>
<organism evidence="1 2">
    <name type="scientific">Panagrolaimus sp. JU765</name>
    <dbReference type="NCBI Taxonomy" id="591449"/>
    <lineage>
        <taxon>Eukaryota</taxon>
        <taxon>Metazoa</taxon>
        <taxon>Ecdysozoa</taxon>
        <taxon>Nematoda</taxon>
        <taxon>Chromadorea</taxon>
        <taxon>Rhabditida</taxon>
        <taxon>Tylenchina</taxon>
        <taxon>Panagrolaimomorpha</taxon>
        <taxon>Panagrolaimoidea</taxon>
        <taxon>Panagrolaimidae</taxon>
        <taxon>Panagrolaimus</taxon>
    </lineage>
</organism>
<dbReference type="WBParaSite" id="JU765_v2.g16358.t1">
    <property type="protein sequence ID" value="JU765_v2.g16358.t1"/>
    <property type="gene ID" value="JU765_v2.g16358"/>
</dbReference>
<dbReference type="Proteomes" id="UP000887576">
    <property type="component" value="Unplaced"/>
</dbReference>
<name>A0AC34QHD7_9BILA</name>
<evidence type="ECO:0000313" key="1">
    <source>
        <dbReference type="Proteomes" id="UP000887576"/>
    </source>
</evidence>
<protein>
    <submittedName>
        <fullName evidence="2">Amino acid transporter transmembrane domain-containing protein</fullName>
    </submittedName>
</protein>
<sequence>MTSYGAIPSENPEGNLPIARSVDDFLSSAQQRRSMLRIPDQPRRRPYIFDGSRNASQISLNSSNQDQASLADYHRDHNMAIRYRLFNRLDPGGTHLMMPDHVIPASLFSVWPFDDFKDQEGKQGSIVTIFSIWNTMMGTSLLAMPWALQQAGLVLGLTLMLLMAFIALYTAYRVIQSPQGLTLDVDSASAEFSDVCRYFWGKKGEYTAVFFSVTVLIGGVIVYWVLMSNFLFFTGNIVYEALQPNSTTIPILANKTFTCDVYCPTAVGMEQFSYLNDELSDSSSELLMEEERSELFGLNYETFWNLRTTVPVYLAILTFPLMNFKSPTFFTKFNVLGTVSVMYLLIFTFSKAMECGFNFNFSDIHSENYAALYSLKFPALTGTLALSYFIHNAVLTILRNQRNPENNARDLSIGYLLAAICYIFIGFMFYAAFPTFRYCIADNFLNNFGSGDVMSASARVFLLFQMITVLPLLMYLIRAQLSYLVKGEVYPGLGWVCLLNFGIISIAVFFAIVYPHVGSILRYVGSLSGLVYIFTLPCLVHLRRLQIQGKLNLLQISIHGAIVILGVLNLISQFFV</sequence>
<evidence type="ECO:0000313" key="2">
    <source>
        <dbReference type="WBParaSite" id="JU765_v2.g16358.t1"/>
    </source>
</evidence>
<accession>A0AC34QHD7</accession>